<keyword evidence="1" id="KW-1133">Transmembrane helix</keyword>
<dbReference type="EMBL" id="CP011568">
    <property type="protein sequence ID" value="AKJ70221.1"/>
    <property type="molecule type" value="Genomic_DNA"/>
</dbReference>
<dbReference type="InterPro" id="IPR010419">
    <property type="entry name" value="CO_DH_gsu"/>
</dbReference>
<dbReference type="KEGG" id="ptx:ABW99_20415"/>
<evidence type="ECO:0000256" key="1">
    <source>
        <dbReference type="SAM" id="Phobius"/>
    </source>
</evidence>
<evidence type="ECO:0000313" key="3">
    <source>
        <dbReference type="Proteomes" id="UP000036700"/>
    </source>
</evidence>
<reference evidence="3" key="1">
    <citation type="submission" date="2015-06" db="EMBL/GenBank/DDBJ databases">
        <authorList>
            <person name="Lim Y.L."/>
            <person name="Ee R."/>
            <person name="Yong D."/>
            <person name="How K.Y."/>
            <person name="Yin W.F."/>
            <person name="Chan K.G."/>
        </authorList>
    </citation>
    <scope>NUCLEOTIDE SEQUENCE [LARGE SCALE GENOMIC DNA]</scope>
    <source>
        <strain evidence="3">DSM 25325</strain>
    </source>
</reference>
<dbReference type="Pfam" id="PF06240">
    <property type="entry name" value="COXG"/>
    <property type="match status" value="1"/>
</dbReference>
<dbReference type="PATRIC" id="fig|445709.3.peg.4282"/>
<dbReference type="Gene3D" id="3.30.530.20">
    <property type="match status" value="1"/>
</dbReference>
<protein>
    <submittedName>
        <fullName evidence="2">Carbon monoxide dehydrogenase</fullName>
    </submittedName>
</protein>
<sequence>MEMQNSRVLPVSQEAVWQALNDPAVLRQCIPGCESLERAADDTYDVAMLASVGPVKAHFKGRMTLADVVPPTSYVLRFDGQGGAAGFGRGEAQVTLAAQGAAETLLTYHVKAQVGGKLAQLGSRLVDGAARKLADDFFSRFTDALGVTPEAPAPAQADAASTVAEPAARQPTPAMRRLWLWVALAAAVVVAVLYGGHVG</sequence>
<dbReference type="AlphaFoldDB" id="A0A0G3EZM5"/>
<dbReference type="Proteomes" id="UP000036700">
    <property type="component" value="Chromosome"/>
</dbReference>
<dbReference type="RefSeq" id="WP_047216154.1">
    <property type="nucleotide sequence ID" value="NZ_CP011568.3"/>
</dbReference>
<dbReference type="CDD" id="cd05018">
    <property type="entry name" value="CoxG"/>
    <property type="match status" value="1"/>
</dbReference>
<keyword evidence="1" id="KW-0812">Transmembrane</keyword>
<dbReference type="SUPFAM" id="SSF55961">
    <property type="entry name" value="Bet v1-like"/>
    <property type="match status" value="1"/>
</dbReference>
<feature type="transmembrane region" description="Helical" evidence="1">
    <location>
        <begin position="178"/>
        <end position="196"/>
    </location>
</feature>
<dbReference type="OrthoDB" id="9787428at2"/>
<keyword evidence="1" id="KW-0472">Membrane</keyword>
<proteinExistence type="predicted"/>
<accession>A0A0G3EZM5</accession>
<dbReference type="PANTHER" id="PTHR38588:SF1">
    <property type="entry name" value="BLL0334 PROTEIN"/>
    <property type="match status" value="1"/>
</dbReference>
<dbReference type="InterPro" id="IPR023393">
    <property type="entry name" value="START-like_dom_sf"/>
</dbReference>
<gene>
    <name evidence="2" type="ORF">ABW99_20415</name>
</gene>
<dbReference type="PANTHER" id="PTHR38588">
    <property type="entry name" value="BLL0334 PROTEIN"/>
    <property type="match status" value="1"/>
</dbReference>
<name>A0A0G3EZM5_9BURK</name>
<dbReference type="STRING" id="445709.ABW99_20415"/>
<evidence type="ECO:0000313" key="2">
    <source>
        <dbReference type="EMBL" id="AKJ70221.1"/>
    </source>
</evidence>
<keyword evidence="3" id="KW-1185">Reference proteome</keyword>
<organism evidence="2 3">
    <name type="scientific">Pandoraea thiooxydans</name>
    <dbReference type="NCBI Taxonomy" id="445709"/>
    <lineage>
        <taxon>Bacteria</taxon>
        <taxon>Pseudomonadati</taxon>
        <taxon>Pseudomonadota</taxon>
        <taxon>Betaproteobacteria</taxon>
        <taxon>Burkholderiales</taxon>
        <taxon>Burkholderiaceae</taxon>
        <taxon>Pandoraea</taxon>
    </lineage>
</organism>